<organism evidence="1 2">
    <name type="scientific">Streptococcus pneumoniae</name>
    <dbReference type="NCBI Taxonomy" id="1313"/>
    <lineage>
        <taxon>Bacteria</taxon>
        <taxon>Bacillati</taxon>
        <taxon>Bacillota</taxon>
        <taxon>Bacilli</taxon>
        <taxon>Lactobacillales</taxon>
        <taxon>Streptococcaceae</taxon>
        <taxon>Streptococcus</taxon>
    </lineage>
</organism>
<proteinExistence type="predicted"/>
<accession>A0A4M3K0U9</accession>
<evidence type="ECO:0000313" key="2">
    <source>
        <dbReference type="Proteomes" id="UP000304540"/>
    </source>
</evidence>
<gene>
    <name evidence="1" type="ORF">SAMEA3381574_02139</name>
</gene>
<dbReference type="RefSeq" id="WP_225349196.1">
    <property type="nucleotide sequence ID" value="NZ_CFBF01000041.1"/>
</dbReference>
<protein>
    <submittedName>
        <fullName evidence="1">Cyclically-permuted mutarotase family protein</fullName>
    </submittedName>
</protein>
<evidence type="ECO:0000313" key="1">
    <source>
        <dbReference type="EMBL" id="VRI38048.1"/>
    </source>
</evidence>
<dbReference type="Proteomes" id="UP000304540">
    <property type="component" value="Unassembled WGS sequence"/>
</dbReference>
<sequence>MKIDVINHLDSPGLAGMICRRINNRILVYGGSYFPNNDPLKSSIK</sequence>
<dbReference type="EMBL" id="CABABW010000041">
    <property type="protein sequence ID" value="VRI38048.1"/>
    <property type="molecule type" value="Genomic_DNA"/>
</dbReference>
<name>A0A4M3K0U9_STREE</name>
<dbReference type="AlphaFoldDB" id="A0A4M3K0U9"/>
<reference evidence="1 2" key="1">
    <citation type="submission" date="2019-04" db="EMBL/GenBank/DDBJ databases">
        <authorList>
            <consortium name="Pathogen Informatics"/>
        </authorList>
    </citation>
    <scope>NUCLEOTIDE SEQUENCE [LARGE SCALE GENOMIC DNA]</scope>
    <source>
        <strain evidence="1 2">GPSC232</strain>
    </source>
</reference>